<accession>A0A0C2FE73</accession>
<dbReference type="InterPro" id="IPR036318">
    <property type="entry name" value="FAD-bd_PCMH-like_sf"/>
</dbReference>
<organism evidence="6 7">
    <name type="scientific">Sporothrix brasiliensis 5110</name>
    <dbReference type="NCBI Taxonomy" id="1398154"/>
    <lineage>
        <taxon>Eukaryota</taxon>
        <taxon>Fungi</taxon>
        <taxon>Dikarya</taxon>
        <taxon>Ascomycota</taxon>
        <taxon>Pezizomycotina</taxon>
        <taxon>Sordariomycetes</taxon>
        <taxon>Sordariomycetidae</taxon>
        <taxon>Ophiostomatales</taxon>
        <taxon>Ophiostomataceae</taxon>
        <taxon>Sporothrix</taxon>
    </lineage>
</organism>
<dbReference type="GO" id="GO:0016491">
    <property type="term" value="F:oxidoreductase activity"/>
    <property type="evidence" value="ECO:0007669"/>
    <property type="project" value="UniProtKB-KW"/>
</dbReference>
<dbReference type="InterPro" id="IPR050416">
    <property type="entry name" value="FAD-linked_Oxidoreductase"/>
</dbReference>
<dbReference type="InterPro" id="IPR012951">
    <property type="entry name" value="BBE"/>
</dbReference>
<dbReference type="Pfam" id="PF01565">
    <property type="entry name" value="FAD_binding_4"/>
    <property type="match status" value="1"/>
</dbReference>
<evidence type="ECO:0000313" key="7">
    <source>
        <dbReference type="Proteomes" id="UP000031575"/>
    </source>
</evidence>
<dbReference type="InterPro" id="IPR016166">
    <property type="entry name" value="FAD-bd_PCMH"/>
</dbReference>
<keyword evidence="2" id="KW-0285">Flavoprotein</keyword>
<dbReference type="InterPro" id="IPR006094">
    <property type="entry name" value="Oxid_FAD_bind_N"/>
</dbReference>
<feature type="domain" description="FAD-binding PCMH-type" evidence="5">
    <location>
        <begin position="43"/>
        <end position="211"/>
    </location>
</feature>
<sequence>MAPGNASTAATLGDYLAQYPAIKYYMPDSPDFAATKASFISKPATQPFAIARPQSAADVQALIRFCVDNDVDFVVRVGGHDTAGRTQVHGVLTIDLRDLNSVVVDEASKTVKVGGGALLRDVSRELGKFGLATPVGTVGSVGYAGWATLGGYGPFAPKHGPGVDQILSVRLVNPAGELVELQGDDELLTGLRGGGGIFGVIVETTAKAFPLKEIVAGMVVSDPSDLPGAWTAFSAAYQGWRESGELPAELYLQPFGVSFPGVGHVFALGVTWIGEDHDAANQWVDKVAGSLGKPPIVKQAAPTSVYQFIENNEKNLTYGVYGRVFPLNFKKYTPAMAAVFAKYNASLPTSDSAISIHALRTPPANEASVFGAREDHAMLEVIAVAKDAADEQKAAEWAKAFVRDLRAAGPDNVLESTYVSLGGDDDSDNKKIYGSQHDRLVALKNKYDPKNVFKHAIPKLASY</sequence>
<reference evidence="6 7" key="1">
    <citation type="journal article" date="2014" name="BMC Genomics">
        <title>Comparative genomics of the major fungal agents of human and animal Sporotrichosis: Sporothrix schenckii and Sporothrix brasiliensis.</title>
        <authorList>
            <person name="Teixeira M.M."/>
            <person name="de Almeida L.G."/>
            <person name="Kubitschek-Barreira P."/>
            <person name="Alves F.L."/>
            <person name="Kioshima E.S."/>
            <person name="Abadio A.K."/>
            <person name="Fernandes L."/>
            <person name="Derengowski L.S."/>
            <person name="Ferreira K.S."/>
            <person name="Souza R.C."/>
            <person name="Ruiz J.C."/>
            <person name="de Andrade N.C."/>
            <person name="Paes H.C."/>
            <person name="Nicola A.M."/>
            <person name="Albuquerque P."/>
            <person name="Gerber A.L."/>
            <person name="Martins V.P."/>
            <person name="Peconick L.D."/>
            <person name="Neto A.V."/>
            <person name="Chaucanez C.B."/>
            <person name="Silva P.A."/>
            <person name="Cunha O.L."/>
            <person name="de Oliveira F.F."/>
            <person name="dos Santos T.C."/>
            <person name="Barros A.L."/>
            <person name="Soares M.A."/>
            <person name="de Oliveira L.M."/>
            <person name="Marini M.M."/>
            <person name="Villalobos-Duno H."/>
            <person name="Cunha M.M."/>
            <person name="de Hoog S."/>
            <person name="da Silveira J.F."/>
            <person name="Henrissat B."/>
            <person name="Nino-Vega G.A."/>
            <person name="Cisalpino P.S."/>
            <person name="Mora-Montes H.M."/>
            <person name="Almeida S.R."/>
            <person name="Stajich J.E."/>
            <person name="Lopes-Bezerra L.M."/>
            <person name="Vasconcelos A.T."/>
            <person name="Felipe M.S."/>
        </authorList>
    </citation>
    <scope>NUCLEOTIDE SEQUENCE [LARGE SCALE GENOMIC DNA]</scope>
    <source>
        <strain evidence="6 7">5110</strain>
    </source>
</reference>
<dbReference type="InterPro" id="IPR016169">
    <property type="entry name" value="FAD-bd_PCMH_sub2"/>
</dbReference>
<evidence type="ECO:0000256" key="1">
    <source>
        <dbReference type="ARBA" id="ARBA00005466"/>
    </source>
</evidence>
<comment type="caution">
    <text evidence="6">The sequence shown here is derived from an EMBL/GenBank/DDBJ whole genome shotgun (WGS) entry which is preliminary data.</text>
</comment>
<dbReference type="InterPro" id="IPR016167">
    <property type="entry name" value="FAD-bd_PCMH_sub1"/>
</dbReference>
<dbReference type="Proteomes" id="UP000031575">
    <property type="component" value="Unassembled WGS sequence"/>
</dbReference>
<keyword evidence="3" id="KW-0274">FAD</keyword>
<keyword evidence="7" id="KW-1185">Reference proteome</keyword>
<evidence type="ECO:0000256" key="3">
    <source>
        <dbReference type="ARBA" id="ARBA00022827"/>
    </source>
</evidence>
<dbReference type="PROSITE" id="PS51387">
    <property type="entry name" value="FAD_PCMH"/>
    <property type="match status" value="1"/>
</dbReference>
<dbReference type="PANTHER" id="PTHR42973">
    <property type="entry name" value="BINDING OXIDOREDUCTASE, PUTATIVE (AFU_ORTHOLOGUE AFUA_1G17690)-RELATED"/>
    <property type="match status" value="1"/>
</dbReference>
<protein>
    <recommendedName>
        <fullName evidence="5">FAD-binding PCMH-type domain-containing protein</fullName>
    </recommendedName>
</protein>
<dbReference type="EMBL" id="AWTV01000009">
    <property type="protein sequence ID" value="KIH89443.1"/>
    <property type="molecule type" value="Genomic_DNA"/>
</dbReference>
<dbReference type="AlphaFoldDB" id="A0A0C2FE73"/>
<dbReference type="RefSeq" id="XP_040617453.1">
    <property type="nucleotide sequence ID" value="XM_040765511.1"/>
</dbReference>
<dbReference type="Gene3D" id="3.40.462.20">
    <property type="match status" value="1"/>
</dbReference>
<evidence type="ECO:0000259" key="5">
    <source>
        <dbReference type="PROSITE" id="PS51387"/>
    </source>
</evidence>
<gene>
    <name evidence="6" type="ORF">SPBR_07257</name>
</gene>
<dbReference type="GO" id="GO:0071949">
    <property type="term" value="F:FAD binding"/>
    <property type="evidence" value="ECO:0007669"/>
    <property type="project" value="InterPro"/>
</dbReference>
<dbReference type="SUPFAM" id="SSF56176">
    <property type="entry name" value="FAD-binding/transporter-associated domain-like"/>
    <property type="match status" value="1"/>
</dbReference>
<dbReference type="PANTHER" id="PTHR42973:SF7">
    <property type="entry name" value="FAD-BINDING PCMH-TYPE DOMAIN-CONTAINING PROTEIN"/>
    <property type="match status" value="1"/>
</dbReference>
<comment type="similarity">
    <text evidence="1">Belongs to the oxygen-dependent FAD-linked oxidoreductase family.</text>
</comment>
<name>A0A0C2FE73_9PEZI</name>
<dbReference type="Gene3D" id="3.30.465.10">
    <property type="match status" value="1"/>
</dbReference>
<dbReference type="VEuPathDB" id="FungiDB:SPBR_07257"/>
<dbReference type="HOGENOM" id="CLU_018354_10_0_1"/>
<dbReference type="Pfam" id="PF08031">
    <property type="entry name" value="BBE"/>
    <property type="match status" value="1"/>
</dbReference>
<proteinExistence type="inferred from homology"/>
<dbReference type="GeneID" id="63680432"/>
<dbReference type="Gene3D" id="3.30.43.10">
    <property type="entry name" value="Uridine Diphospho-n-acetylenolpyruvylglucosamine Reductase, domain 2"/>
    <property type="match status" value="1"/>
</dbReference>
<keyword evidence="4" id="KW-0560">Oxidoreductase</keyword>
<evidence type="ECO:0000256" key="4">
    <source>
        <dbReference type="ARBA" id="ARBA00023002"/>
    </source>
</evidence>
<evidence type="ECO:0000256" key="2">
    <source>
        <dbReference type="ARBA" id="ARBA00022630"/>
    </source>
</evidence>
<dbReference type="OrthoDB" id="407275at2759"/>
<evidence type="ECO:0000313" key="6">
    <source>
        <dbReference type="EMBL" id="KIH89443.1"/>
    </source>
</evidence>